<keyword evidence="5" id="KW-1185">Reference proteome</keyword>
<evidence type="ECO:0000313" key="4">
    <source>
        <dbReference type="EMBL" id="KAK1698094.1"/>
    </source>
</evidence>
<comment type="caution">
    <text evidence="4">The sequence shown here is derived from an EMBL/GenBank/DDBJ whole genome shotgun (WGS) entry which is preliminary data.</text>
</comment>
<dbReference type="InterPro" id="IPR050317">
    <property type="entry name" value="Plant_Fungal_Acyltransferase"/>
</dbReference>
<keyword evidence="2" id="KW-0808">Transferase</keyword>
<comment type="similarity">
    <text evidence="1">Belongs to the plant acyltransferase family.</text>
</comment>
<dbReference type="Gene3D" id="3.30.559.10">
    <property type="entry name" value="Chloramphenicol acetyltransferase-like domain"/>
    <property type="match status" value="2"/>
</dbReference>
<evidence type="ECO:0000313" key="5">
    <source>
        <dbReference type="Proteomes" id="UP001231189"/>
    </source>
</evidence>
<dbReference type="FunFam" id="3.30.559.10:FF:000008">
    <property type="entry name" value="Tryptamine hydroxycinnamoyl transferase"/>
    <property type="match status" value="1"/>
</dbReference>
<sequence>MEMASISSTMLKPLYSKPHPLDGEMVALTLFDRATFDIFVPIMLVYPAPGPSNDALKEGLRRAVAVYPHLAGRLAVDHRGRRCIHINNDGVLVLEASVPVDLSNVLANGGVLTNTEGLYPAVPLQEEHVGVALLQIKLNRYKCGGLVIGLTAHHHAADGISMSTFLTTWASAVRQGRDFTAPSPFLDRGVTALPRTVPTPVFDHQSTEFKGEDPAAPLCKFKNITVRFTAEFVAELKARVGTRCSKFQCLLAHLWKKTTAARGLAPDEFTQVRVAVNCRGRANPPVPMDFFGNMVLWAFPRLQVRDVLSWSYSDVVGAIRDAVARIDGNYIQSFLDFGAVVADAHGEELTATAGTMCCPNLEVDSWLGFRFHQVDFGAGPPAAFQPPDLPVEGLMVFVPSCVVKGDVDVYMAVAEDHVTAFQQICHYLD</sequence>
<dbReference type="PANTHER" id="PTHR31642">
    <property type="entry name" value="TRICHOTHECENE 3-O-ACETYLTRANSFERASE"/>
    <property type="match status" value="1"/>
</dbReference>
<dbReference type="EMBL" id="JAUUTY010000001">
    <property type="protein sequence ID" value="KAK1698094.1"/>
    <property type="molecule type" value="Genomic_DNA"/>
</dbReference>
<dbReference type="Proteomes" id="UP001231189">
    <property type="component" value="Unassembled WGS sequence"/>
</dbReference>
<dbReference type="PANTHER" id="PTHR31642:SF280">
    <property type="entry name" value="HYDROXYCINNAMOYLTRANSFERASE2"/>
    <property type="match status" value="1"/>
</dbReference>
<dbReference type="AlphaFoldDB" id="A0AAD8U5D4"/>
<accession>A0AAD8U5D4</accession>
<evidence type="ECO:0000256" key="3">
    <source>
        <dbReference type="ARBA" id="ARBA00023315"/>
    </source>
</evidence>
<gene>
    <name evidence="4" type="ORF">QYE76_014791</name>
</gene>
<proteinExistence type="inferred from homology"/>
<keyword evidence="3" id="KW-0012">Acyltransferase</keyword>
<dbReference type="GO" id="GO:0016747">
    <property type="term" value="F:acyltransferase activity, transferring groups other than amino-acyl groups"/>
    <property type="evidence" value="ECO:0007669"/>
    <property type="project" value="UniProtKB-ARBA"/>
</dbReference>
<protein>
    <submittedName>
        <fullName evidence="4">Uncharacterized protein</fullName>
    </submittedName>
</protein>
<evidence type="ECO:0000256" key="2">
    <source>
        <dbReference type="ARBA" id="ARBA00022679"/>
    </source>
</evidence>
<evidence type="ECO:0000256" key="1">
    <source>
        <dbReference type="ARBA" id="ARBA00009861"/>
    </source>
</evidence>
<dbReference type="Pfam" id="PF02458">
    <property type="entry name" value="Transferase"/>
    <property type="match status" value="1"/>
</dbReference>
<dbReference type="SUPFAM" id="SSF52777">
    <property type="entry name" value="CoA-dependent acyltransferases"/>
    <property type="match status" value="1"/>
</dbReference>
<name>A0AAD8U5D4_LOLMU</name>
<organism evidence="4 5">
    <name type="scientific">Lolium multiflorum</name>
    <name type="common">Italian ryegrass</name>
    <name type="synonym">Lolium perenne subsp. multiflorum</name>
    <dbReference type="NCBI Taxonomy" id="4521"/>
    <lineage>
        <taxon>Eukaryota</taxon>
        <taxon>Viridiplantae</taxon>
        <taxon>Streptophyta</taxon>
        <taxon>Embryophyta</taxon>
        <taxon>Tracheophyta</taxon>
        <taxon>Spermatophyta</taxon>
        <taxon>Magnoliopsida</taxon>
        <taxon>Liliopsida</taxon>
        <taxon>Poales</taxon>
        <taxon>Poaceae</taxon>
        <taxon>BOP clade</taxon>
        <taxon>Pooideae</taxon>
        <taxon>Poodae</taxon>
        <taxon>Poeae</taxon>
        <taxon>Poeae Chloroplast Group 2 (Poeae type)</taxon>
        <taxon>Loliodinae</taxon>
        <taxon>Loliinae</taxon>
        <taxon>Lolium</taxon>
    </lineage>
</organism>
<dbReference type="InterPro" id="IPR023213">
    <property type="entry name" value="CAT-like_dom_sf"/>
</dbReference>
<reference evidence="4" key="1">
    <citation type="submission" date="2023-07" db="EMBL/GenBank/DDBJ databases">
        <title>A chromosome-level genome assembly of Lolium multiflorum.</title>
        <authorList>
            <person name="Chen Y."/>
            <person name="Copetti D."/>
            <person name="Kolliker R."/>
            <person name="Studer B."/>
        </authorList>
    </citation>
    <scope>NUCLEOTIDE SEQUENCE</scope>
    <source>
        <strain evidence="4">02402/16</strain>
        <tissue evidence="4">Leaf</tissue>
    </source>
</reference>